<evidence type="ECO:0000313" key="1">
    <source>
        <dbReference type="EMBL" id="KXS16132.1"/>
    </source>
</evidence>
<dbReference type="AlphaFoldDB" id="A0A139AH33"/>
<protein>
    <submittedName>
        <fullName evidence="1">Uncharacterized protein</fullName>
    </submittedName>
</protein>
<reference evidence="1 2" key="1">
    <citation type="journal article" date="2015" name="Genome Biol. Evol.">
        <title>Phylogenomic analyses indicate that early fungi evolved digesting cell walls of algal ancestors of land plants.</title>
        <authorList>
            <person name="Chang Y."/>
            <person name="Wang S."/>
            <person name="Sekimoto S."/>
            <person name="Aerts A.L."/>
            <person name="Choi C."/>
            <person name="Clum A."/>
            <person name="LaButti K.M."/>
            <person name="Lindquist E.A."/>
            <person name="Yee Ngan C."/>
            <person name="Ohm R.A."/>
            <person name="Salamov A.A."/>
            <person name="Grigoriev I.V."/>
            <person name="Spatafora J.W."/>
            <person name="Berbee M.L."/>
        </authorList>
    </citation>
    <scope>NUCLEOTIDE SEQUENCE [LARGE SCALE GENOMIC DNA]</scope>
    <source>
        <strain evidence="1 2">JEL478</strain>
    </source>
</reference>
<organism evidence="1 2">
    <name type="scientific">Gonapodya prolifera (strain JEL478)</name>
    <name type="common">Monoblepharis prolifera</name>
    <dbReference type="NCBI Taxonomy" id="1344416"/>
    <lineage>
        <taxon>Eukaryota</taxon>
        <taxon>Fungi</taxon>
        <taxon>Fungi incertae sedis</taxon>
        <taxon>Chytridiomycota</taxon>
        <taxon>Chytridiomycota incertae sedis</taxon>
        <taxon>Monoblepharidomycetes</taxon>
        <taxon>Monoblepharidales</taxon>
        <taxon>Gonapodyaceae</taxon>
        <taxon>Gonapodya</taxon>
    </lineage>
</organism>
<sequence>MSMTISRVAQGDGKRFVLWTSRILWEKPHAFKANYLGCPDRSMASSQDLAVKPVRTVCSYCKRVLVSRQEIGQLADMVLSNLADSGYPLLDEATKSIPIIGLRGKLGQQIGYQEVGHVWLTPTQYAQAFLSDDIIINHGLCELCYREIVFHFYPEHLRGTLVLDGAAMSPPSVYIVG</sequence>
<dbReference type="EMBL" id="KQ965756">
    <property type="protein sequence ID" value="KXS16132.1"/>
    <property type="molecule type" value="Genomic_DNA"/>
</dbReference>
<keyword evidence="2" id="KW-1185">Reference proteome</keyword>
<dbReference type="OrthoDB" id="2149881at2759"/>
<name>A0A139AH33_GONPJ</name>
<gene>
    <name evidence="1" type="ORF">M427DRAFT_301466</name>
</gene>
<evidence type="ECO:0000313" key="2">
    <source>
        <dbReference type="Proteomes" id="UP000070544"/>
    </source>
</evidence>
<accession>A0A139AH33</accession>
<proteinExistence type="predicted"/>
<dbReference type="Proteomes" id="UP000070544">
    <property type="component" value="Unassembled WGS sequence"/>
</dbReference>